<evidence type="ECO:0000256" key="8">
    <source>
        <dbReference type="ARBA" id="ARBA00024343"/>
    </source>
</evidence>
<evidence type="ECO:0000256" key="3">
    <source>
        <dbReference type="ARBA" id="ARBA00023016"/>
    </source>
</evidence>
<dbReference type="InterPro" id="IPR045277">
    <property type="entry name" value="DRE1A-I"/>
</dbReference>
<reference evidence="11" key="1">
    <citation type="submission" date="2020-07" db="EMBL/GenBank/DDBJ databases">
        <title>Genome sequence and genetic diversity analysis of an under-domesticated orphan crop, white fonio (Digitaria exilis).</title>
        <authorList>
            <person name="Bennetzen J.L."/>
            <person name="Chen S."/>
            <person name="Ma X."/>
            <person name="Wang X."/>
            <person name="Yssel A.E.J."/>
            <person name="Chaluvadi S.R."/>
            <person name="Johnson M."/>
            <person name="Gangashetty P."/>
            <person name="Hamidou F."/>
            <person name="Sanogo M.D."/>
            <person name="Zwaenepoel A."/>
            <person name="Wallace J."/>
            <person name="Van De Peer Y."/>
            <person name="Van Deynze A."/>
        </authorList>
    </citation>
    <scope>NUCLEOTIDE SEQUENCE</scope>
    <source>
        <tissue evidence="11">Leaves</tissue>
    </source>
</reference>
<dbReference type="AlphaFoldDB" id="A0A835AYD4"/>
<dbReference type="PANTHER" id="PTHR31839">
    <property type="entry name" value="DEHYDRATION-RESPONSIVE ELEMENT-BINDING PROTEIN 1D"/>
    <property type="match status" value="1"/>
</dbReference>
<dbReference type="SMART" id="SM00380">
    <property type="entry name" value="AP2"/>
    <property type="match status" value="1"/>
</dbReference>
<organism evidence="11 12">
    <name type="scientific">Digitaria exilis</name>
    <dbReference type="NCBI Taxonomy" id="1010633"/>
    <lineage>
        <taxon>Eukaryota</taxon>
        <taxon>Viridiplantae</taxon>
        <taxon>Streptophyta</taxon>
        <taxon>Embryophyta</taxon>
        <taxon>Tracheophyta</taxon>
        <taxon>Spermatophyta</taxon>
        <taxon>Magnoliopsida</taxon>
        <taxon>Liliopsida</taxon>
        <taxon>Poales</taxon>
        <taxon>Poaceae</taxon>
        <taxon>PACMAD clade</taxon>
        <taxon>Panicoideae</taxon>
        <taxon>Panicodae</taxon>
        <taxon>Paniceae</taxon>
        <taxon>Anthephorinae</taxon>
        <taxon>Digitaria</taxon>
    </lineage>
</organism>
<proteinExistence type="inferred from homology"/>
<evidence type="ECO:0000256" key="2">
    <source>
        <dbReference type="ARBA" id="ARBA00023015"/>
    </source>
</evidence>
<dbReference type="GO" id="GO:0005634">
    <property type="term" value="C:nucleus"/>
    <property type="evidence" value="ECO:0007669"/>
    <property type="project" value="UniProtKB-SubCell"/>
</dbReference>
<keyword evidence="6" id="KW-0804">Transcription</keyword>
<dbReference type="PANTHER" id="PTHR31839:SF58">
    <property type="entry name" value="DEHYDRATION-RESPONSIVE ELEMENT-BINDING PROTEIN 1C"/>
    <property type="match status" value="1"/>
</dbReference>
<evidence type="ECO:0000256" key="7">
    <source>
        <dbReference type="ARBA" id="ARBA00023242"/>
    </source>
</evidence>
<keyword evidence="12" id="KW-1185">Reference proteome</keyword>
<evidence type="ECO:0000313" key="11">
    <source>
        <dbReference type="EMBL" id="KAF8677013.1"/>
    </source>
</evidence>
<comment type="similarity">
    <text evidence="8">Belongs to the AP2/ERF transcription factor family. ERF subfamily.</text>
</comment>
<comment type="subcellular location">
    <subcellularLocation>
        <location evidence="1">Nucleus</location>
    </subcellularLocation>
</comment>
<dbReference type="InterPro" id="IPR001471">
    <property type="entry name" value="AP2/ERF_dom"/>
</dbReference>
<keyword evidence="7" id="KW-0539">Nucleus</keyword>
<dbReference type="CDD" id="cd00018">
    <property type="entry name" value="AP2"/>
    <property type="match status" value="1"/>
</dbReference>
<dbReference type="Proteomes" id="UP000636709">
    <property type="component" value="Unassembled WGS sequence"/>
</dbReference>
<dbReference type="InterPro" id="IPR036955">
    <property type="entry name" value="AP2/ERF_dom_sf"/>
</dbReference>
<keyword evidence="3" id="KW-0346">Stress response</keyword>
<evidence type="ECO:0000256" key="5">
    <source>
        <dbReference type="ARBA" id="ARBA00023159"/>
    </source>
</evidence>
<dbReference type="SUPFAM" id="SSF54171">
    <property type="entry name" value="DNA-binding domain"/>
    <property type="match status" value="1"/>
</dbReference>
<dbReference type="InterPro" id="IPR016177">
    <property type="entry name" value="DNA-bd_dom_sf"/>
</dbReference>
<protein>
    <recommendedName>
        <fullName evidence="10">AP2/ERF domain-containing protein</fullName>
    </recommendedName>
</protein>
<evidence type="ECO:0000313" key="12">
    <source>
        <dbReference type="Proteomes" id="UP000636709"/>
    </source>
</evidence>
<dbReference type="GO" id="GO:0003700">
    <property type="term" value="F:DNA-binding transcription factor activity"/>
    <property type="evidence" value="ECO:0007669"/>
    <property type="project" value="InterPro"/>
</dbReference>
<keyword evidence="4" id="KW-0238">DNA-binding</keyword>
<evidence type="ECO:0000256" key="6">
    <source>
        <dbReference type="ARBA" id="ARBA00023163"/>
    </source>
</evidence>
<dbReference type="EMBL" id="JACEFO010002150">
    <property type="protein sequence ID" value="KAF8677013.1"/>
    <property type="molecule type" value="Genomic_DNA"/>
</dbReference>
<sequence length="203" mass="22378">MSSAGSPCARASWTRHRAHFSGSCQDSRDVALVATVHANCCRTERAKVADLRASPVNPARAQRPRRPCARSATSTKSRRRRPQEASTRRSCGLHPNATRCTAAYGGAGRRVCEVREPNKKFRIWLDTFATAEATARSHDVAAPALRGRAACLNFAGSAELLRVDPSTLATPEDIHRAASTSPWWLPLPRRRRPARSCGMPWRR</sequence>
<dbReference type="Gene3D" id="3.30.730.10">
    <property type="entry name" value="AP2/ERF domain"/>
    <property type="match status" value="1"/>
</dbReference>
<comment type="caution">
    <text evidence="11">The sequence shown here is derived from an EMBL/GenBank/DDBJ whole genome shotgun (WGS) entry which is preliminary data.</text>
</comment>
<evidence type="ECO:0000256" key="1">
    <source>
        <dbReference type="ARBA" id="ARBA00004123"/>
    </source>
</evidence>
<evidence type="ECO:0000259" key="10">
    <source>
        <dbReference type="PROSITE" id="PS51032"/>
    </source>
</evidence>
<keyword evidence="2" id="KW-0805">Transcription regulation</keyword>
<accession>A0A835AYD4</accession>
<evidence type="ECO:0000256" key="4">
    <source>
        <dbReference type="ARBA" id="ARBA00023125"/>
    </source>
</evidence>
<feature type="region of interest" description="Disordered" evidence="9">
    <location>
        <begin position="52"/>
        <end position="92"/>
    </location>
</feature>
<name>A0A835AYD4_9POAL</name>
<dbReference type="PROSITE" id="PS51032">
    <property type="entry name" value="AP2_ERF"/>
    <property type="match status" value="1"/>
</dbReference>
<dbReference type="GO" id="GO:0003677">
    <property type="term" value="F:DNA binding"/>
    <property type="evidence" value="ECO:0007669"/>
    <property type="project" value="UniProtKB-KW"/>
</dbReference>
<feature type="domain" description="AP2/ERF" evidence="10">
    <location>
        <begin position="74"/>
        <end position="155"/>
    </location>
</feature>
<keyword evidence="5" id="KW-0010">Activator</keyword>
<gene>
    <name evidence="11" type="ORF">HU200_046469</name>
</gene>
<evidence type="ECO:0000256" key="9">
    <source>
        <dbReference type="SAM" id="MobiDB-lite"/>
    </source>
</evidence>